<feature type="region of interest" description="Disordered" evidence="1">
    <location>
        <begin position="370"/>
        <end position="415"/>
    </location>
</feature>
<feature type="compositionally biased region" description="Low complexity" evidence="1">
    <location>
        <begin position="392"/>
        <end position="415"/>
    </location>
</feature>
<protein>
    <submittedName>
        <fullName evidence="2">Uncharacterized protein</fullName>
    </submittedName>
</protein>
<evidence type="ECO:0000313" key="2">
    <source>
        <dbReference type="EMBL" id="QHT21647.1"/>
    </source>
</evidence>
<sequence>MLPRCFLNSANDLISGSIYVPESSPVSLKQMKPSDLKHYKAVGFKHKSYGVRNSFRYYMKEKVLFPDKSTTTVKKLLTDTFPEVKMLRKCYGILADLGSNVDLFALPKDHRCHEYKEMNEGFNWLADELRKKWPMGFESVNVERIPFDSFAQEMNLATETPFLMWQQSKPLIQAKIIVKMVEEMARGRGTLKGFYYVLVKGDSITFIAKNHFVKDKAEYDQIVGDGELYLFPPDVEATGYTVPQKYARRNARLDLNTLALIYARFKNCEIDFFKTRTYTSDTHVEFGKIPCQRCGSGQELNGILAEHSLVKIILEFCPLREIPEVLCNKYIPYCNICCKYIIIETPVSSAPDASLVSLVSPAPDASLVSLVSPAPDASPAPRHKKRRERKTPASPAPDASSASAASPAPDVSSASAASGATSDAVSAAAAPDTTSKGRCLDFEMDFKEAARRLFELFSKMNFGEVLNILVELIQSEYFNIARDFAMRAQLMQQYCRSETLDGPCLICGNRCGAYYAYPQLPKSVLTLDCGKSVEELSAIWNKKVGKKL</sequence>
<organism evidence="2">
    <name type="scientific">viral metagenome</name>
    <dbReference type="NCBI Taxonomy" id="1070528"/>
    <lineage>
        <taxon>unclassified sequences</taxon>
        <taxon>metagenomes</taxon>
        <taxon>organismal metagenomes</taxon>
    </lineage>
</organism>
<name>A0A6C0DXQ2_9ZZZZ</name>
<dbReference type="AlphaFoldDB" id="A0A6C0DXQ2"/>
<accession>A0A6C0DXQ2</accession>
<proteinExistence type="predicted"/>
<reference evidence="2" key="1">
    <citation type="journal article" date="2020" name="Nature">
        <title>Giant virus diversity and host interactions through global metagenomics.</title>
        <authorList>
            <person name="Schulz F."/>
            <person name="Roux S."/>
            <person name="Paez-Espino D."/>
            <person name="Jungbluth S."/>
            <person name="Walsh D.A."/>
            <person name="Denef V.J."/>
            <person name="McMahon K.D."/>
            <person name="Konstantinidis K.T."/>
            <person name="Eloe-Fadrosh E.A."/>
            <person name="Kyrpides N.C."/>
            <person name="Woyke T."/>
        </authorList>
    </citation>
    <scope>NUCLEOTIDE SEQUENCE</scope>
    <source>
        <strain evidence="2">GVMAG-M-3300023179-103</strain>
    </source>
</reference>
<dbReference type="EMBL" id="MN739696">
    <property type="protein sequence ID" value="QHT21647.1"/>
    <property type="molecule type" value="Genomic_DNA"/>
</dbReference>
<evidence type="ECO:0000256" key="1">
    <source>
        <dbReference type="SAM" id="MobiDB-lite"/>
    </source>
</evidence>